<protein>
    <submittedName>
        <fullName evidence="2">Uncharacterized protein</fullName>
    </submittedName>
</protein>
<evidence type="ECO:0000256" key="1">
    <source>
        <dbReference type="SAM" id="MobiDB-lite"/>
    </source>
</evidence>
<comment type="caution">
    <text evidence="2">The sequence shown here is derived from an EMBL/GenBank/DDBJ whole genome shotgun (WGS) entry which is preliminary data.</text>
</comment>
<gene>
    <name evidence="2" type="ORF">FHX42_004609</name>
</gene>
<accession>A0A839E5T3</accession>
<reference evidence="2 3" key="1">
    <citation type="submission" date="2020-07" db="EMBL/GenBank/DDBJ databases">
        <title>Sequencing the genomes of 1000 actinobacteria strains.</title>
        <authorList>
            <person name="Klenk H.-P."/>
        </authorList>
    </citation>
    <scope>NUCLEOTIDE SEQUENCE [LARGE SCALE GENOMIC DNA]</scope>
    <source>
        <strain evidence="2 3">DSM 45975</strain>
    </source>
</reference>
<evidence type="ECO:0000313" key="2">
    <source>
        <dbReference type="EMBL" id="MBA8827225.1"/>
    </source>
</evidence>
<dbReference type="RefSeq" id="WP_182546399.1">
    <property type="nucleotide sequence ID" value="NZ_JACGWZ010000007.1"/>
</dbReference>
<dbReference type="AlphaFoldDB" id="A0A839E5T3"/>
<name>A0A839E5T3_9PSEU</name>
<sequence>MSPSNCSSREIDGWDGDDEISSVKNRTSCTVRPHADVGWGGAVDIPAGDRVSNLERLGVDNEAESPKSLC</sequence>
<organism evidence="2 3">
    <name type="scientific">Halosaccharopolyspora lacisalsi</name>
    <dbReference type="NCBI Taxonomy" id="1000566"/>
    <lineage>
        <taxon>Bacteria</taxon>
        <taxon>Bacillati</taxon>
        <taxon>Actinomycetota</taxon>
        <taxon>Actinomycetes</taxon>
        <taxon>Pseudonocardiales</taxon>
        <taxon>Pseudonocardiaceae</taxon>
        <taxon>Halosaccharopolyspora</taxon>
    </lineage>
</organism>
<dbReference type="Proteomes" id="UP000569329">
    <property type="component" value="Unassembled WGS sequence"/>
</dbReference>
<evidence type="ECO:0000313" key="3">
    <source>
        <dbReference type="Proteomes" id="UP000569329"/>
    </source>
</evidence>
<dbReference type="EMBL" id="JACGWZ010000007">
    <property type="protein sequence ID" value="MBA8827225.1"/>
    <property type="molecule type" value="Genomic_DNA"/>
</dbReference>
<feature type="region of interest" description="Disordered" evidence="1">
    <location>
        <begin position="1"/>
        <end position="20"/>
    </location>
</feature>
<keyword evidence="3" id="KW-1185">Reference proteome</keyword>
<proteinExistence type="predicted"/>